<dbReference type="Pfam" id="PF00291">
    <property type="entry name" value="PALP"/>
    <property type="match status" value="1"/>
</dbReference>
<sequence>MYAHNVTELIGNTPLVKLNHASNASNTLILGKCEFLNPSHSVKDRIGFHMIKTALEKGLINETSVIIEPTSGNTGIGLATVCASLGLKLVLTMPSSMSLERRKLLAALGAELVLTEPTLGMKGAVDKANELSKEIPNAFVPQQFANESNPAIHYQTTAEEIWRDTEGKVDIFIAAVGTGGTITGTGKRLKELNPNIQIIAVEPETSPVLSGGNPGPHKIQGIGAGFVPSVLDTKIYNEVVKVSYENAIETSRDLAKKEGLLVGISAGANVYVTSEVAKRAENKGKTIVTILCDTGERYLSAGLYEYKES</sequence>
<dbReference type="KEGG" id="sdl:Sdel_1332"/>
<keyword evidence="6 12" id="KW-0808">Transferase</keyword>
<dbReference type="EC" id="2.5.1.47" evidence="4 12"/>
<dbReference type="OrthoDB" id="9805733at2"/>
<evidence type="ECO:0000256" key="4">
    <source>
        <dbReference type="ARBA" id="ARBA00012681"/>
    </source>
</evidence>
<evidence type="ECO:0000259" key="13">
    <source>
        <dbReference type="Pfam" id="PF00291"/>
    </source>
</evidence>
<dbReference type="InterPro" id="IPR036052">
    <property type="entry name" value="TrpB-like_PALP_sf"/>
</dbReference>
<dbReference type="FunFam" id="3.40.50.1100:FF:000067">
    <property type="entry name" value="Cysteine synthase"/>
    <property type="match status" value="1"/>
</dbReference>
<dbReference type="InterPro" id="IPR005856">
    <property type="entry name" value="Cys_synth"/>
</dbReference>
<evidence type="ECO:0000256" key="10">
    <source>
        <dbReference type="PIRSR" id="PIRSR605856-50"/>
    </source>
</evidence>
<evidence type="ECO:0000256" key="1">
    <source>
        <dbReference type="ARBA" id="ARBA00001933"/>
    </source>
</evidence>
<dbReference type="HOGENOM" id="CLU_021018_1_0_7"/>
<comment type="cofactor">
    <cofactor evidence="1 10 12">
        <name>pyridoxal 5'-phosphate</name>
        <dbReference type="ChEBI" id="CHEBI:597326"/>
    </cofactor>
</comment>
<keyword evidence="8 12" id="KW-0198">Cysteine biosynthesis</keyword>
<dbReference type="GO" id="GO:0006535">
    <property type="term" value="P:cysteine biosynthetic process from serine"/>
    <property type="evidence" value="ECO:0007669"/>
    <property type="project" value="UniProtKB-UniRule"/>
</dbReference>
<feature type="modified residue" description="N6-(pyridoxal phosphate)lysine" evidence="11">
    <location>
        <position position="43"/>
    </location>
</feature>
<reference evidence="15" key="1">
    <citation type="submission" date="2009-11" db="EMBL/GenBank/DDBJ databases">
        <title>The complete genome of Sulfurospirillum deleyianum DSM 6946.</title>
        <authorList>
            <consortium name="US DOE Joint Genome Institute (JGI-PGF)"/>
            <person name="Lucas S."/>
            <person name="Copeland A."/>
            <person name="Lapidus A."/>
            <person name="Glavina del Rio T."/>
            <person name="Dalin E."/>
            <person name="Tice H."/>
            <person name="Bruce D."/>
            <person name="Goodwin L."/>
            <person name="Pitluck S."/>
            <person name="Kyrpides N."/>
            <person name="Mavromatis K."/>
            <person name="Ivanova N."/>
            <person name="Ovchinnikova G."/>
            <person name="Munk A.C."/>
            <person name="Lu M."/>
            <person name="Brettin T."/>
            <person name="Detter J.C."/>
            <person name="Han C."/>
            <person name="Tapia R."/>
            <person name="Larimer F."/>
            <person name="Land M."/>
            <person name="Hauser L."/>
            <person name="Markowitz V."/>
            <person name="Cheng J.F."/>
            <person name="Hugenholtz P."/>
            <person name="Woyke T."/>
            <person name="Wu D."/>
            <person name="Aumann P."/>
            <person name="Schneider S."/>
            <person name="Lang E."/>
            <person name="Spring S."/>
            <person name="Klenk H.P."/>
            <person name="Eisen J.A."/>
        </authorList>
    </citation>
    <scope>NUCLEOTIDE SEQUENCE [LARGE SCALE GENOMIC DNA]</scope>
    <source>
        <strain evidence="15">ATCC 51133 / DSM 6946 / 5175</strain>
    </source>
</reference>
<keyword evidence="5 12" id="KW-0028">Amino-acid biosynthesis</keyword>
<evidence type="ECO:0000256" key="3">
    <source>
        <dbReference type="ARBA" id="ARBA00007103"/>
    </source>
</evidence>
<dbReference type="SUPFAM" id="SSF53686">
    <property type="entry name" value="Tryptophan synthase beta subunit-like PLP-dependent enzymes"/>
    <property type="match status" value="1"/>
</dbReference>
<keyword evidence="15" id="KW-1185">Reference proteome</keyword>
<evidence type="ECO:0000256" key="11">
    <source>
        <dbReference type="PIRSR" id="PIRSR605856-51"/>
    </source>
</evidence>
<evidence type="ECO:0000256" key="12">
    <source>
        <dbReference type="RuleBase" id="RU003985"/>
    </source>
</evidence>
<proteinExistence type="inferred from homology"/>
<dbReference type="STRING" id="525898.Sdel_1332"/>
<reference evidence="14 15" key="2">
    <citation type="journal article" date="2010" name="Stand. Genomic Sci.">
        <title>Complete genome sequence of Sulfurospirillum deleyianum type strain (5175).</title>
        <authorList>
            <person name="Sikorski J."/>
            <person name="Lapidus A."/>
            <person name="Copeland A."/>
            <person name="Glavina Del Rio T."/>
            <person name="Nolan M."/>
            <person name="Lucas S."/>
            <person name="Chen F."/>
            <person name="Tice H."/>
            <person name="Cheng J.F."/>
            <person name="Saunders E."/>
            <person name="Bruce D."/>
            <person name="Goodwin L."/>
            <person name="Pitluck S."/>
            <person name="Ovchinnikova G."/>
            <person name="Pati A."/>
            <person name="Ivanova N."/>
            <person name="Mavromatis K."/>
            <person name="Chen A."/>
            <person name="Palaniappan K."/>
            <person name="Chain P."/>
            <person name="Land M."/>
            <person name="Hauser L."/>
            <person name="Chang Y.J."/>
            <person name="Jeffries C.D."/>
            <person name="Brettin T."/>
            <person name="Detter J.C."/>
            <person name="Han C."/>
            <person name="Rohde M."/>
            <person name="Lang E."/>
            <person name="Spring S."/>
            <person name="Goker M."/>
            <person name="Bristow J."/>
            <person name="Eisen J.A."/>
            <person name="Markowitz V."/>
            <person name="Hugenholtz P."/>
            <person name="Kyrpides N.C."/>
            <person name="Klenk H.P."/>
        </authorList>
    </citation>
    <scope>NUCLEOTIDE SEQUENCE [LARGE SCALE GENOMIC DNA]</scope>
    <source>
        <strain evidence="15">ATCC 51133 / DSM 6946 / 5175</strain>
    </source>
</reference>
<dbReference type="EMBL" id="CP001816">
    <property type="protein sequence ID" value="ACZ12352.1"/>
    <property type="molecule type" value="Genomic_DNA"/>
</dbReference>
<dbReference type="AlphaFoldDB" id="D1B2N2"/>
<dbReference type="NCBIfam" id="TIGR01136">
    <property type="entry name" value="cysKM"/>
    <property type="match status" value="1"/>
</dbReference>
<feature type="domain" description="Tryptophan synthase beta chain-like PALP" evidence="13">
    <location>
        <begin position="6"/>
        <end position="293"/>
    </location>
</feature>
<dbReference type="Proteomes" id="UP000002222">
    <property type="component" value="Chromosome"/>
</dbReference>
<dbReference type="PANTHER" id="PTHR10314">
    <property type="entry name" value="CYSTATHIONINE BETA-SYNTHASE"/>
    <property type="match status" value="1"/>
</dbReference>
<protein>
    <recommendedName>
        <fullName evidence="4 12">Cysteine synthase</fullName>
        <ecNumber evidence="4 12">2.5.1.47</ecNumber>
    </recommendedName>
</protein>
<name>D1B2N2_SULD5</name>
<dbReference type="InterPro" id="IPR005859">
    <property type="entry name" value="CysK"/>
</dbReference>
<dbReference type="UniPathway" id="UPA00136">
    <property type="reaction ID" value="UER00200"/>
</dbReference>
<accession>D1B2N2</accession>
<dbReference type="PROSITE" id="PS00901">
    <property type="entry name" value="CYS_SYNTHASE"/>
    <property type="match status" value="1"/>
</dbReference>
<feature type="binding site" evidence="10">
    <location>
        <begin position="177"/>
        <end position="181"/>
    </location>
    <ligand>
        <name>pyridoxal 5'-phosphate</name>
        <dbReference type="ChEBI" id="CHEBI:597326"/>
    </ligand>
</feature>
<dbReference type="NCBIfam" id="TIGR01139">
    <property type="entry name" value="cysK"/>
    <property type="match status" value="1"/>
</dbReference>
<keyword evidence="7 10" id="KW-0663">Pyridoxal phosphate</keyword>
<feature type="binding site" evidence="10">
    <location>
        <position position="73"/>
    </location>
    <ligand>
        <name>pyridoxal 5'-phosphate</name>
        <dbReference type="ChEBI" id="CHEBI:597326"/>
    </ligand>
</feature>
<evidence type="ECO:0000256" key="9">
    <source>
        <dbReference type="ARBA" id="ARBA00047931"/>
    </source>
</evidence>
<evidence type="ECO:0000313" key="14">
    <source>
        <dbReference type="EMBL" id="ACZ12352.1"/>
    </source>
</evidence>
<comment type="catalytic activity">
    <reaction evidence="9 12">
        <text>O-acetyl-L-serine + hydrogen sulfide = L-cysteine + acetate</text>
        <dbReference type="Rhea" id="RHEA:14829"/>
        <dbReference type="ChEBI" id="CHEBI:29919"/>
        <dbReference type="ChEBI" id="CHEBI:30089"/>
        <dbReference type="ChEBI" id="CHEBI:35235"/>
        <dbReference type="ChEBI" id="CHEBI:58340"/>
        <dbReference type="EC" id="2.5.1.47"/>
    </reaction>
</comment>
<dbReference type="RefSeq" id="WP_012857103.1">
    <property type="nucleotide sequence ID" value="NC_013512.1"/>
</dbReference>
<organism evidence="14 15">
    <name type="scientific">Sulfurospirillum deleyianum (strain ATCC 51133 / DSM 6946 / 5175)</name>
    <dbReference type="NCBI Taxonomy" id="525898"/>
    <lineage>
        <taxon>Bacteria</taxon>
        <taxon>Pseudomonadati</taxon>
        <taxon>Campylobacterota</taxon>
        <taxon>Epsilonproteobacteria</taxon>
        <taxon>Campylobacterales</taxon>
        <taxon>Sulfurospirillaceae</taxon>
        <taxon>Sulfurospirillum</taxon>
    </lineage>
</organism>
<dbReference type="eggNOG" id="COG0031">
    <property type="taxonomic scope" value="Bacteria"/>
</dbReference>
<dbReference type="Gene3D" id="3.40.50.1100">
    <property type="match status" value="2"/>
</dbReference>
<evidence type="ECO:0000256" key="6">
    <source>
        <dbReference type="ARBA" id="ARBA00022679"/>
    </source>
</evidence>
<evidence type="ECO:0000256" key="7">
    <source>
        <dbReference type="ARBA" id="ARBA00022898"/>
    </source>
</evidence>
<evidence type="ECO:0000256" key="5">
    <source>
        <dbReference type="ARBA" id="ARBA00022605"/>
    </source>
</evidence>
<dbReference type="CDD" id="cd01561">
    <property type="entry name" value="CBS_like"/>
    <property type="match status" value="1"/>
</dbReference>
<dbReference type="InterPro" id="IPR050214">
    <property type="entry name" value="Cys_Synth/Cystath_Beta-Synth"/>
</dbReference>
<feature type="binding site" evidence="10">
    <location>
        <position position="265"/>
    </location>
    <ligand>
        <name>pyridoxal 5'-phosphate</name>
        <dbReference type="ChEBI" id="CHEBI:597326"/>
    </ligand>
</feature>
<evidence type="ECO:0000313" key="15">
    <source>
        <dbReference type="Proteomes" id="UP000002222"/>
    </source>
</evidence>
<dbReference type="GO" id="GO:0005737">
    <property type="term" value="C:cytoplasm"/>
    <property type="evidence" value="ECO:0007669"/>
    <property type="project" value="UniProtKB-ARBA"/>
</dbReference>
<comment type="similarity">
    <text evidence="3 12">Belongs to the cysteine synthase/cystathionine beta-synthase family.</text>
</comment>
<gene>
    <name evidence="14" type="ordered locus">Sdel_1332</name>
</gene>
<dbReference type="InterPro" id="IPR001216">
    <property type="entry name" value="P-phosphate_BS"/>
</dbReference>
<dbReference type="GO" id="GO:0004124">
    <property type="term" value="F:cysteine synthase activity"/>
    <property type="evidence" value="ECO:0007669"/>
    <property type="project" value="UniProtKB-UniRule"/>
</dbReference>
<evidence type="ECO:0000256" key="2">
    <source>
        <dbReference type="ARBA" id="ARBA00004962"/>
    </source>
</evidence>
<evidence type="ECO:0000256" key="8">
    <source>
        <dbReference type="ARBA" id="ARBA00023192"/>
    </source>
</evidence>
<dbReference type="InterPro" id="IPR001926">
    <property type="entry name" value="TrpB-like_PALP"/>
</dbReference>
<comment type="pathway">
    <text evidence="2">Amino-acid biosynthesis; L-cysteine biosynthesis; L-cysteine from L-serine: step 2/2.</text>
</comment>